<dbReference type="RefSeq" id="WP_093919555.1">
    <property type="nucleotide sequence ID" value="NZ_FONW01000003.1"/>
</dbReference>
<keyword evidence="2" id="KW-0732">Signal</keyword>
<dbReference type="InterPro" id="IPR012341">
    <property type="entry name" value="6hp_glycosidase-like_sf"/>
</dbReference>
<proteinExistence type="predicted"/>
<evidence type="ECO:0000259" key="4">
    <source>
        <dbReference type="Pfam" id="PF22124"/>
    </source>
</evidence>
<dbReference type="Pfam" id="PF22124">
    <property type="entry name" value="Glyco_hydro_95_cat"/>
    <property type="match status" value="1"/>
</dbReference>
<feature type="chain" id="PRO_5011687135" evidence="2">
    <location>
        <begin position="21"/>
        <end position="962"/>
    </location>
</feature>
<dbReference type="Proteomes" id="UP000198964">
    <property type="component" value="Unassembled WGS sequence"/>
</dbReference>
<gene>
    <name evidence="5" type="ORF">SAMN05216283_103127</name>
</gene>
<evidence type="ECO:0000256" key="2">
    <source>
        <dbReference type="SAM" id="SignalP"/>
    </source>
</evidence>
<dbReference type="CDD" id="cd00229">
    <property type="entry name" value="SGNH_hydrolase"/>
    <property type="match status" value="1"/>
</dbReference>
<dbReference type="Pfam" id="PF18961">
    <property type="entry name" value="DUF5703_N"/>
    <property type="match status" value="1"/>
</dbReference>
<dbReference type="GO" id="GO:0016788">
    <property type="term" value="F:hydrolase activity, acting on ester bonds"/>
    <property type="evidence" value="ECO:0007669"/>
    <property type="project" value="UniProtKB-ARBA"/>
</dbReference>
<keyword evidence="6" id="KW-1185">Reference proteome</keyword>
<feature type="coiled-coil region" evidence="1">
    <location>
        <begin position="470"/>
        <end position="497"/>
    </location>
</feature>
<evidence type="ECO:0000259" key="3">
    <source>
        <dbReference type="Pfam" id="PF18961"/>
    </source>
</evidence>
<dbReference type="GO" id="GO:0004560">
    <property type="term" value="F:alpha-L-fucosidase activity"/>
    <property type="evidence" value="ECO:0007669"/>
    <property type="project" value="TreeGrafter"/>
</dbReference>
<dbReference type="InterPro" id="IPR036514">
    <property type="entry name" value="SGNH_hydro_sf"/>
</dbReference>
<dbReference type="InterPro" id="IPR008928">
    <property type="entry name" value="6-hairpin_glycosidase_sf"/>
</dbReference>
<dbReference type="Gene3D" id="1.50.10.10">
    <property type="match status" value="1"/>
</dbReference>
<name>A0A1I2GUW0_9BACT</name>
<dbReference type="STRING" id="655355.SAMN05216283_103127"/>
<protein>
    <submittedName>
        <fullName evidence="5">GDSL-like Lipase/Acylhydrolase</fullName>
    </submittedName>
</protein>
<dbReference type="GO" id="GO:0005975">
    <property type="term" value="P:carbohydrate metabolic process"/>
    <property type="evidence" value="ECO:0007669"/>
    <property type="project" value="InterPro"/>
</dbReference>
<keyword evidence="5" id="KW-0378">Hydrolase</keyword>
<dbReference type="Gene3D" id="3.40.50.1110">
    <property type="entry name" value="SGNH hydrolase"/>
    <property type="match status" value="1"/>
</dbReference>
<keyword evidence="1" id="KW-0175">Coiled coil</keyword>
<sequence>MRYLLLSICFVIITTSSLFSQTDEQLGLHSEGGPWKFYPAKEKKDSLKNVLLIGDSVMNGFHQSVIDSLKKLANVDCWLTPMHLKSEHLFSDLAKVVSSNDYDVIQFNIGLHGWPEGRIEDNEYVPLLEKYVQTLIDNAKGAKLIWASTTPVTDQDKAELNKEINPTITERNEWAAGVMKKYNIPVNDLYGLVEDKLHLAKLDRFHWKSEGYHLMANQSVKTIICELIKAQLVNAIDDCNVIWDSPSKNSLGSMPAGNGDIGINLWVEENGDLLFFLSKTDAWSENARLLKLGKVRLSLSPNPFNTGEPFSQELILKDGVIHIEAGKAEEKVSIDIWVDANHPVVELDVKSQKKITASVTTEPWRLEQREISDNVEIHSAYGLETVLVEKDTIFEKDQGNIIWAHRNERSIWKNNLTMQGLEGYLKMGKDPLLYNTFGGLIHSNNLQKTTPARLESKEAITEFSVSVFALTAQTKSLNKWEKEINNIARKVTSESREKRLKAHANWWQSFWNRSHIFVNTSNKTEKERVANVSKNYNLQRYMNACSGRGNSPIKFNGSIFTVDTKNLDNRFAGFDADFRQWGGPYWWQNTRLPYWSMLEAGDFDLMKPLFKMYRDVLDIRKFATKTYYGHDGAFYIETMRHWGTFAESNYGYDRPDGLPLGTTVNRFIRYYWQSGLEFSLMALDYYAFTKDEKTLKELILPVVTEVMTFFDQHWERDENGKILFDPAMALETYNTAVNPLPEIIGINKVCSELLKLPESVITDKQRKQYNRLITELPEIPMRKVEGKVLLAPAQEYRGKQNVENPELYAIFPYRAYGIGKPDLEMARNTFENRAVRETGGWQQNAIKAAYLGLKEEAATLTTTNFNTSNKAYRFPAMWGPNYDWTPDQDHGSVAMIALQRMLLQYDWDRIYLLPAWPKEWNVQFKLCAPRNTVVEGVIRNGKIERLEVTPSSRKKDLIIGWE</sequence>
<feature type="domain" description="DUF5703" evidence="3">
    <location>
        <begin position="242"/>
        <end position="516"/>
    </location>
</feature>
<accession>A0A1I2GUW0</accession>
<dbReference type="PANTHER" id="PTHR31084">
    <property type="entry name" value="ALPHA-L-FUCOSIDASE 2"/>
    <property type="match status" value="1"/>
</dbReference>
<feature type="signal peptide" evidence="2">
    <location>
        <begin position="1"/>
        <end position="20"/>
    </location>
</feature>
<dbReference type="EMBL" id="FONW01000003">
    <property type="protein sequence ID" value="SFF21008.1"/>
    <property type="molecule type" value="Genomic_DNA"/>
</dbReference>
<feature type="domain" description="Glycosyl hydrolase family 95 catalytic" evidence="4">
    <location>
        <begin position="579"/>
        <end position="896"/>
    </location>
</feature>
<dbReference type="InterPro" id="IPR054363">
    <property type="entry name" value="GH95_cat"/>
</dbReference>
<evidence type="ECO:0000256" key="1">
    <source>
        <dbReference type="SAM" id="Coils"/>
    </source>
</evidence>
<dbReference type="SUPFAM" id="SSF52266">
    <property type="entry name" value="SGNH hydrolase"/>
    <property type="match status" value="1"/>
</dbReference>
<reference evidence="5 6" key="1">
    <citation type="submission" date="2016-10" db="EMBL/GenBank/DDBJ databases">
        <authorList>
            <person name="de Groot N.N."/>
        </authorList>
    </citation>
    <scope>NUCLEOTIDE SEQUENCE [LARGE SCALE GENOMIC DNA]</scope>
    <source>
        <strain evidence="5 6">CGMCC 1.9156</strain>
    </source>
</reference>
<evidence type="ECO:0000313" key="5">
    <source>
        <dbReference type="EMBL" id="SFF21008.1"/>
    </source>
</evidence>
<dbReference type="InterPro" id="IPR043757">
    <property type="entry name" value="DUF5703_N"/>
</dbReference>
<evidence type="ECO:0000313" key="6">
    <source>
        <dbReference type="Proteomes" id="UP000198964"/>
    </source>
</evidence>
<organism evidence="5 6">
    <name type="scientific">Sunxiuqinia elliptica</name>
    <dbReference type="NCBI Taxonomy" id="655355"/>
    <lineage>
        <taxon>Bacteria</taxon>
        <taxon>Pseudomonadati</taxon>
        <taxon>Bacteroidota</taxon>
        <taxon>Bacteroidia</taxon>
        <taxon>Marinilabiliales</taxon>
        <taxon>Prolixibacteraceae</taxon>
        <taxon>Sunxiuqinia</taxon>
    </lineage>
</organism>
<dbReference type="SUPFAM" id="SSF48208">
    <property type="entry name" value="Six-hairpin glycosidases"/>
    <property type="match status" value="1"/>
</dbReference>
<dbReference type="PANTHER" id="PTHR31084:SF0">
    <property type="entry name" value="ALPHA-L-FUCOSIDASE 2"/>
    <property type="match status" value="1"/>
</dbReference>
<dbReference type="AlphaFoldDB" id="A0A1I2GUW0"/>